<dbReference type="RefSeq" id="WP_341986216.1">
    <property type="nucleotide sequence ID" value="NZ_JBBYAF010000068.1"/>
</dbReference>
<dbReference type="InterPro" id="IPR001279">
    <property type="entry name" value="Metallo-B-lactamas"/>
</dbReference>
<proteinExistence type="predicted"/>
<accession>A0ABU9KEX2</accession>
<dbReference type="CDD" id="cd07743">
    <property type="entry name" value="metallo-hydrolase-like_MBL-fold"/>
    <property type="match status" value="1"/>
</dbReference>
<organism evidence="2 3">
    <name type="scientific">Rossellomorea oryzaecorticis</name>
    <dbReference type="NCBI Taxonomy" id="1396505"/>
    <lineage>
        <taxon>Bacteria</taxon>
        <taxon>Bacillati</taxon>
        <taxon>Bacillota</taxon>
        <taxon>Bacilli</taxon>
        <taxon>Bacillales</taxon>
        <taxon>Bacillaceae</taxon>
        <taxon>Rossellomorea</taxon>
    </lineage>
</organism>
<dbReference type="SMART" id="SM00849">
    <property type="entry name" value="Lactamase_B"/>
    <property type="match status" value="1"/>
</dbReference>
<dbReference type="PANTHER" id="PTHR42951">
    <property type="entry name" value="METALLO-BETA-LACTAMASE DOMAIN-CONTAINING"/>
    <property type="match status" value="1"/>
</dbReference>
<dbReference type="Proteomes" id="UP001389717">
    <property type="component" value="Unassembled WGS sequence"/>
</dbReference>
<dbReference type="EMBL" id="JBBYAF010000068">
    <property type="protein sequence ID" value="MEL3974666.1"/>
    <property type="molecule type" value="Genomic_DNA"/>
</dbReference>
<dbReference type="SUPFAM" id="SSF56281">
    <property type="entry name" value="Metallo-hydrolase/oxidoreductase"/>
    <property type="match status" value="1"/>
</dbReference>
<keyword evidence="3" id="KW-1185">Reference proteome</keyword>
<dbReference type="Pfam" id="PF00753">
    <property type="entry name" value="Lactamase_B"/>
    <property type="match status" value="1"/>
</dbReference>
<evidence type="ECO:0000259" key="1">
    <source>
        <dbReference type="SMART" id="SM00849"/>
    </source>
</evidence>
<evidence type="ECO:0000313" key="2">
    <source>
        <dbReference type="EMBL" id="MEL3974666.1"/>
    </source>
</evidence>
<dbReference type="PANTHER" id="PTHR42951:SF14">
    <property type="entry name" value="METALLO-BETA-LACTAMASE SUPERFAMILY PROTEIN"/>
    <property type="match status" value="1"/>
</dbReference>
<sequence>MKKLKLQQFTEHCFAFTGAVNIGYCKKDGKGLLVDTGIDESSIKKVLKIIKQNALPLDYCIITHAHADHFGGAAYLKKNTHIPLYATALESAIMENPILEPIYLFNGASPIEELRNKFLEGPKVLVEHDLKIGENTIGPFEMEALDLSGHSYAQTGLLIEDILYAADGYFGREALNKHVIPFIIDADKTLSSLEKLLHIQCKGAVPGHGPFEENFQASVRENKKVHMENLHSLYQLIGSKENGETVETLTKEMLTLHNLEVQTLGQWLLFRTSITAYLASLQREKRIRFIVRDNEPRVVAD</sequence>
<dbReference type="Gene3D" id="3.60.15.10">
    <property type="entry name" value="Ribonuclease Z/Hydroxyacylglutathione hydrolase-like"/>
    <property type="match status" value="1"/>
</dbReference>
<dbReference type="InterPro" id="IPR050855">
    <property type="entry name" value="NDM-1-like"/>
</dbReference>
<gene>
    <name evidence="2" type="ORF">AAEO50_20470</name>
</gene>
<reference evidence="2 3" key="1">
    <citation type="submission" date="2024-04" db="EMBL/GenBank/DDBJ databases">
        <title>Bacillus oryzaecorticis sp. nov., a moderately halophilic bacterium isolated from rice husks.</title>
        <authorList>
            <person name="Zhu H.-S."/>
        </authorList>
    </citation>
    <scope>NUCLEOTIDE SEQUENCE [LARGE SCALE GENOMIC DNA]</scope>
    <source>
        <strain evidence="2 3">ZC255</strain>
    </source>
</reference>
<protein>
    <submittedName>
        <fullName evidence="2">MBL fold metallo-hydrolase</fullName>
    </submittedName>
</protein>
<evidence type="ECO:0000313" key="3">
    <source>
        <dbReference type="Proteomes" id="UP001389717"/>
    </source>
</evidence>
<dbReference type="InterPro" id="IPR036866">
    <property type="entry name" value="RibonucZ/Hydroxyglut_hydro"/>
</dbReference>
<name>A0ABU9KEX2_9BACI</name>
<comment type="caution">
    <text evidence="2">The sequence shown here is derived from an EMBL/GenBank/DDBJ whole genome shotgun (WGS) entry which is preliminary data.</text>
</comment>
<feature type="domain" description="Metallo-beta-lactamase" evidence="1">
    <location>
        <begin position="19"/>
        <end position="208"/>
    </location>
</feature>